<dbReference type="Pfam" id="PF13639">
    <property type="entry name" value="zf-RING_2"/>
    <property type="match status" value="1"/>
</dbReference>
<proteinExistence type="predicted"/>
<evidence type="ECO:0000313" key="9">
    <source>
        <dbReference type="Proteomes" id="UP000663828"/>
    </source>
</evidence>
<keyword evidence="9" id="KW-1185">Reference proteome</keyword>
<accession>A0A814X7J5</accession>
<evidence type="ECO:0000256" key="1">
    <source>
        <dbReference type="ARBA" id="ARBA00022723"/>
    </source>
</evidence>
<dbReference type="GO" id="GO:0008270">
    <property type="term" value="F:zinc ion binding"/>
    <property type="evidence" value="ECO:0007669"/>
    <property type="project" value="UniProtKB-KW"/>
</dbReference>
<dbReference type="GO" id="GO:0016567">
    <property type="term" value="P:protein ubiquitination"/>
    <property type="evidence" value="ECO:0007669"/>
    <property type="project" value="TreeGrafter"/>
</dbReference>
<evidence type="ECO:0000259" key="6">
    <source>
        <dbReference type="PROSITE" id="PS50089"/>
    </source>
</evidence>
<dbReference type="PANTHER" id="PTHR45931">
    <property type="entry name" value="SI:CH211-59O9.10"/>
    <property type="match status" value="1"/>
</dbReference>
<dbReference type="GO" id="GO:0061630">
    <property type="term" value="F:ubiquitin protein ligase activity"/>
    <property type="evidence" value="ECO:0007669"/>
    <property type="project" value="TreeGrafter"/>
</dbReference>
<name>A0A814X7J5_ADIRI</name>
<dbReference type="SMART" id="SM00184">
    <property type="entry name" value="RING"/>
    <property type="match status" value="1"/>
</dbReference>
<dbReference type="GO" id="GO:0045893">
    <property type="term" value="P:positive regulation of DNA-templated transcription"/>
    <property type="evidence" value="ECO:0007669"/>
    <property type="project" value="TreeGrafter"/>
</dbReference>
<feature type="region of interest" description="Disordered" evidence="5">
    <location>
        <begin position="1"/>
        <end position="71"/>
    </location>
</feature>
<dbReference type="GO" id="GO:0006511">
    <property type="term" value="P:ubiquitin-dependent protein catabolic process"/>
    <property type="evidence" value="ECO:0007669"/>
    <property type="project" value="TreeGrafter"/>
</dbReference>
<organism evidence="8 9">
    <name type="scientific">Adineta ricciae</name>
    <name type="common">Rotifer</name>
    <dbReference type="NCBI Taxonomy" id="249248"/>
    <lineage>
        <taxon>Eukaryota</taxon>
        <taxon>Metazoa</taxon>
        <taxon>Spiralia</taxon>
        <taxon>Gnathifera</taxon>
        <taxon>Rotifera</taxon>
        <taxon>Eurotatoria</taxon>
        <taxon>Bdelloidea</taxon>
        <taxon>Adinetida</taxon>
        <taxon>Adinetidae</taxon>
        <taxon>Adineta</taxon>
    </lineage>
</organism>
<evidence type="ECO:0000313" key="7">
    <source>
        <dbReference type="EMBL" id="CAF0844998.1"/>
    </source>
</evidence>
<dbReference type="EMBL" id="CAJNOR010001889">
    <property type="protein sequence ID" value="CAF1215503.1"/>
    <property type="molecule type" value="Genomic_DNA"/>
</dbReference>
<dbReference type="AlphaFoldDB" id="A0A814X7J5"/>
<dbReference type="InterPro" id="IPR051834">
    <property type="entry name" value="RING_finger_E3_ligase"/>
</dbReference>
<keyword evidence="1" id="KW-0479">Metal-binding</keyword>
<dbReference type="InterPro" id="IPR001841">
    <property type="entry name" value="Znf_RING"/>
</dbReference>
<dbReference type="SUPFAM" id="SSF57850">
    <property type="entry name" value="RING/U-box"/>
    <property type="match status" value="1"/>
</dbReference>
<protein>
    <recommendedName>
        <fullName evidence="6">RING-type domain-containing protein</fullName>
    </recommendedName>
</protein>
<dbReference type="PANTHER" id="PTHR45931:SF15">
    <property type="entry name" value="SI:CH211-59O9.10"/>
    <property type="match status" value="1"/>
</dbReference>
<keyword evidence="2 4" id="KW-0863">Zinc-finger</keyword>
<feature type="compositionally biased region" description="Acidic residues" evidence="5">
    <location>
        <begin position="43"/>
        <end position="53"/>
    </location>
</feature>
<dbReference type="PROSITE" id="PS50089">
    <property type="entry name" value="ZF_RING_2"/>
    <property type="match status" value="1"/>
</dbReference>
<keyword evidence="3" id="KW-0862">Zinc</keyword>
<dbReference type="Proteomes" id="UP000663828">
    <property type="component" value="Unassembled WGS sequence"/>
</dbReference>
<dbReference type="EMBL" id="CAJNOJ010000021">
    <property type="protein sequence ID" value="CAF0844998.1"/>
    <property type="molecule type" value="Genomic_DNA"/>
</dbReference>
<feature type="domain" description="RING-type" evidence="6">
    <location>
        <begin position="101"/>
        <end position="142"/>
    </location>
</feature>
<dbReference type="OrthoDB" id="8062037at2759"/>
<dbReference type="Proteomes" id="UP000663852">
    <property type="component" value="Unassembled WGS sequence"/>
</dbReference>
<evidence type="ECO:0000256" key="5">
    <source>
        <dbReference type="SAM" id="MobiDB-lite"/>
    </source>
</evidence>
<evidence type="ECO:0000256" key="4">
    <source>
        <dbReference type="PROSITE-ProRule" id="PRU00175"/>
    </source>
</evidence>
<feature type="compositionally biased region" description="Low complexity" evidence="5">
    <location>
        <begin position="19"/>
        <end position="28"/>
    </location>
</feature>
<dbReference type="GO" id="GO:0005634">
    <property type="term" value="C:nucleus"/>
    <property type="evidence" value="ECO:0007669"/>
    <property type="project" value="TreeGrafter"/>
</dbReference>
<feature type="compositionally biased region" description="Polar residues" evidence="5">
    <location>
        <begin position="1"/>
        <end position="18"/>
    </location>
</feature>
<evidence type="ECO:0000313" key="8">
    <source>
        <dbReference type="EMBL" id="CAF1215503.1"/>
    </source>
</evidence>
<gene>
    <name evidence="7" type="ORF">EDS130_LOCUS7021</name>
    <name evidence="8" type="ORF">XAT740_LOCUS24425</name>
</gene>
<evidence type="ECO:0000256" key="2">
    <source>
        <dbReference type="ARBA" id="ARBA00022771"/>
    </source>
</evidence>
<evidence type="ECO:0000256" key="3">
    <source>
        <dbReference type="ARBA" id="ARBA00022833"/>
    </source>
</evidence>
<dbReference type="Gene3D" id="3.30.40.10">
    <property type="entry name" value="Zinc/RING finger domain, C3HC4 (zinc finger)"/>
    <property type="match status" value="1"/>
</dbReference>
<dbReference type="InterPro" id="IPR013083">
    <property type="entry name" value="Znf_RING/FYVE/PHD"/>
</dbReference>
<reference evidence="8" key="1">
    <citation type="submission" date="2021-02" db="EMBL/GenBank/DDBJ databases">
        <authorList>
            <person name="Nowell W R."/>
        </authorList>
    </citation>
    <scope>NUCLEOTIDE SEQUENCE</scope>
</reference>
<comment type="caution">
    <text evidence="8">The sequence shown here is derived from an EMBL/GenBank/DDBJ whole genome shotgun (WGS) entry which is preliminary data.</text>
</comment>
<sequence>MASSNQDDQVIPVSTDQQAAAAAASSSSEHIEEVDEAHAGESDSWETDDEGDFYSESAHVEQFDDDNEDDESFADIGLAKQLIDCYPTTTADKVSAVGKLCDICLNEYKADDKLRTIPCLHQFHYKCIDKWLKKNSKCPMCRSDLRKSEWYSE</sequence>